<evidence type="ECO:0000256" key="2">
    <source>
        <dbReference type="ARBA" id="ARBA00022448"/>
    </source>
</evidence>
<dbReference type="InterPro" id="IPR012675">
    <property type="entry name" value="Beta-grasp_dom_sf"/>
</dbReference>
<dbReference type="STRING" id="574566.I0YTJ9"/>
<comment type="similarity">
    <text evidence="1">Belongs to the 2Fe2S plant-type ferredoxin family.</text>
</comment>
<comment type="caution">
    <text evidence="10">The sequence shown here is derived from an EMBL/GenBank/DDBJ whole genome shotgun (WGS) entry which is preliminary data.</text>
</comment>
<keyword evidence="11" id="KW-1185">Reference proteome</keyword>
<dbReference type="Gene3D" id="3.10.20.30">
    <property type="match status" value="1"/>
</dbReference>
<reference evidence="10 11" key="1">
    <citation type="journal article" date="2012" name="Genome Biol.">
        <title>The genome of the polar eukaryotic microalga coccomyxa subellipsoidea reveals traits of cold adaptation.</title>
        <authorList>
            <person name="Blanc G."/>
            <person name="Agarkova I."/>
            <person name="Grimwood J."/>
            <person name="Kuo A."/>
            <person name="Brueggeman A."/>
            <person name="Dunigan D."/>
            <person name="Gurnon J."/>
            <person name="Ladunga I."/>
            <person name="Lindquist E."/>
            <person name="Lucas S."/>
            <person name="Pangilinan J."/>
            <person name="Proschold T."/>
            <person name="Salamov A."/>
            <person name="Schmutz J."/>
            <person name="Weeks D."/>
            <person name="Yamada T."/>
            <person name="Claverie J.M."/>
            <person name="Grigoriev I."/>
            <person name="Van Etten J."/>
            <person name="Lomsadze A."/>
            <person name="Borodovsky M."/>
        </authorList>
    </citation>
    <scope>NUCLEOTIDE SEQUENCE [LARGE SCALE GENOMIC DNA]</scope>
    <source>
        <strain evidence="10 11">C-169</strain>
    </source>
</reference>
<accession>I0YTJ9</accession>
<keyword evidence="7" id="KW-0411">Iron-sulfur</keyword>
<sequence>MMFSARAYKVDIDTQTGVETITVEEGETILQAALDKGIELTHDCKMGVCMTCPARLLSGEVDQSAGMLDETAKEKGYALMCVAEPQSDCRIKVIEE</sequence>
<dbReference type="eggNOG" id="ENOG502S9ZV">
    <property type="taxonomic scope" value="Eukaryota"/>
</dbReference>
<comment type="cofactor">
    <cofactor evidence="8">
        <name>[2Fe-2S] cluster</name>
        <dbReference type="ChEBI" id="CHEBI:190135"/>
    </cofactor>
</comment>
<evidence type="ECO:0000313" key="10">
    <source>
        <dbReference type="EMBL" id="EIE21718.1"/>
    </source>
</evidence>
<evidence type="ECO:0000256" key="4">
    <source>
        <dbReference type="ARBA" id="ARBA00022723"/>
    </source>
</evidence>
<feature type="non-terminal residue" evidence="10">
    <location>
        <position position="96"/>
    </location>
</feature>
<dbReference type="Pfam" id="PF00111">
    <property type="entry name" value="Fer2"/>
    <property type="match status" value="1"/>
</dbReference>
<protein>
    <recommendedName>
        <fullName evidence="9">2Fe-2S ferredoxin-type domain-containing protein</fullName>
    </recommendedName>
</protein>
<keyword evidence="5" id="KW-0249">Electron transport</keyword>
<evidence type="ECO:0000313" key="11">
    <source>
        <dbReference type="Proteomes" id="UP000007264"/>
    </source>
</evidence>
<evidence type="ECO:0000256" key="1">
    <source>
        <dbReference type="ARBA" id="ARBA00007874"/>
    </source>
</evidence>
<dbReference type="GO" id="GO:0046872">
    <property type="term" value="F:metal ion binding"/>
    <property type="evidence" value="ECO:0007669"/>
    <property type="project" value="UniProtKB-KW"/>
</dbReference>
<dbReference type="EMBL" id="AGSI01000012">
    <property type="protein sequence ID" value="EIE21718.1"/>
    <property type="molecule type" value="Genomic_DNA"/>
</dbReference>
<dbReference type="GeneID" id="17039317"/>
<keyword evidence="6" id="KW-0408">Iron</keyword>
<evidence type="ECO:0000259" key="9">
    <source>
        <dbReference type="PROSITE" id="PS51085"/>
    </source>
</evidence>
<dbReference type="SUPFAM" id="SSF54292">
    <property type="entry name" value="2Fe-2S ferredoxin-like"/>
    <property type="match status" value="1"/>
</dbReference>
<evidence type="ECO:0000256" key="8">
    <source>
        <dbReference type="ARBA" id="ARBA00034078"/>
    </source>
</evidence>
<organism evidence="10 11">
    <name type="scientific">Coccomyxa subellipsoidea (strain C-169)</name>
    <name type="common">Green microalga</name>
    <dbReference type="NCBI Taxonomy" id="574566"/>
    <lineage>
        <taxon>Eukaryota</taxon>
        <taxon>Viridiplantae</taxon>
        <taxon>Chlorophyta</taxon>
        <taxon>core chlorophytes</taxon>
        <taxon>Trebouxiophyceae</taxon>
        <taxon>Trebouxiophyceae incertae sedis</taxon>
        <taxon>Coccomyxaceae</taxon>
        <taxon>Coccomyxa</taxon>
        <taxon>Coccomyxa subellipsoidea</taxon>
    </lineage>
</organism>
<dbReference type="Proteomes" id="UP000007264">
    <property type="component" value="Unassembled WGS sequence"/>
</dbReference>
<evidence type="ECO:0000256" key="6">
    <source>
        <dbReference type="ARBA" id="ARBA00023004"/>
    </source>
</evidence>
<evidence type="ECO:0000256" key="5">
    <source>
        <dbReference type="ARBA" id="ARBA00022982"/>
    </source>
</evidence>
<dbReference type="AlphaFoldDB" id="I0YTJ9"/>
<dbReference type="InterPro" id="IPR001041">
    <property type="entry name" value="2Fe-2S_ferredoxin-type"/>
</dbReference>
<dbReference type="InterPro" id="IPR036010">
    <property type="entry name" value="2Fe-2S_ferredoxin-like_sf"/>
</dbReference>
<evidence type="ECO:0000256" key="3">
    <source>
        <dbReference type="ARBA" id="ARBA00022714"/>
    </source>
</evidence>
<keyword evidence="4" id="KW-0479">Metal-binding</keyword>
<gene>
    <name evidence="10" type="ORF">COCSUDRAFT_83506</name>
</gene>
<dbReference type="KEGG" id="csl:COCSUDRAFT_83506"/>
<keyword evidence="2" id="KW-0813">Transport</keyword>
<dbReference type="GO" id="GO:0051537">
    <property type="term" value="F:2 iron, 2 sulfur cluster binding"/>
    <property type="evidence" value="ECO:0007669"/>
    <property type="project" value="UniProtKB-KW"/>
</dbReference>
<proteinExistence type="inferred from homology"/>
<name>I0YTJ9_COCSC</name>
<dbReference type="OrthoDB" id="443672at2759"/>
<feature type="domain" description="2Fe-2S ferredoxin-type" evidence="9">
    <location>
        <begin position="8"/>
        <end position="96"/>
    </location>
</feature>
<dbReference type="PROSITE" id="PS51085">
    <property type="entry name" value="2FE2S_FER_2"/>
    <property type="match status" value="1"/>
</dbReference>
<evidence type="ECO:0000256" key="7">
    <source>
        <dbReference type="ARBA" id="ARBA00023014"/>
    </source>
</evidence>
<keyword evidence="3" id="KW-0001">2Fe-2S</keyword>
<dbReference type="GO" id="GO:0009507">
    <property type="term" value="C:chloroplast"/>
    <property type="evidence" value="ECO:0007669"/>
    <property type="project" value="TreeGrafter"/>
</dbReference>
<dbReference type="RefSeq" id="XP_005646262.1">
    <property type="nucleotide sequence ID" value="XM_005646205.1"/>
</dbReference>
<dbReference type="PANTHER" id="PTHR43112">
    <property type="entry name" value="FERREDOXIN"/>
    <property type="match status" value="1"/>
</dbReference>
<dbReference type="PANTHER" id="PTHR43112:SF9">
    <property type="entry name" value="FERREDOXIN C 1, CHLOROPLASTIC"/>
    <property type="match status" value="1"/>
</dbReference>
<dbReference type="CDD" id="cd00207">
    <property type="entry name" value="fer2"/>
    <property type="match status" value="1"/>
</dbReference>